<dbReference type="GO" id="GO:0005506">
    <property type="term" value="F:iron ion binding"/>
    <property type="evidence" value="ECO:0007669"/>
    <property type="project" value="UniProtKB-ARBA"/>
</dbReference>
<dbReference type="InterPro" id="IPR008775">
    <property type="entry name" value="Phytyl_CoA_dOase-like"/>
</dbReference>
<comment type="caution">
    <text evidence="1">The sequence shown here is derived from an EMBL/GenBank/DDBJ whole genome shotgun (WGS) entry which is preliminary data.</text>
</comment>
<reference evidence="1 2" key="1">
    <citation type="journal article" date="2018" name="Antonie Van Leeuwenhoek">
        <title>Larkinella terrae sp. nov., isolated from soil on Jeju Island, South Korea.</title>
        <authorList>
            <person name="Ten L.N."/>
            <person name="Jeon J."/>
            <person name="Park S.J."/>
            <person name="Park S."/>
            <person name="Lee S.Y."/>
            <person name="Kim M.K."/>
            <person name="Jung H.Y."/>
        </authorList>
    </citation>
    <scope>NUCLEOTIDE SEQUENCE [LARGE SCALE GENOMIC DNA]</scope>
    <source>
        <strain evidence="1 2">KCTC 52001</strain>
    </source>
</reference>
<dbReference type="SUPFAM" id="SSF51197">
    <property type="entry name" value="Clavaminate synthase-like"/>
    <property type="match status" value="1"/>
</dbReference>
<dbReference type="RefSeq" id="WP_154178091.1">
    <property type="nucleotide sequence ID" value="NZ_WJXZ01000014.1"/>
</dbReference>
<keyword evidence="2" id="KW-1185">Reference proteome</keyword>
<dbReference type="GO" id="GO:0016706">
    <property type="term" value="F:2-oxoglutarate-dependent dioxygenase activity"/>
    <property type="evidence" value="ECO:0007669"/>
    <property type="project" value="UniProtKB-ARBA"/>
</dbReference>
<gene>
    <name evidence="1" type="ORF">GJJ30_26025</name>
</gene>
<dbReference type="PANTHER" id="PTHR20883">
    <property type="entry name" value="PHYTANOYL-COA DIOXYGENASE DOMAIN CONTAINING 1"/>
    <property type="match status" value="1"/>
</dbReference>
<accession>A0A7K0ESJ4</accession>
<proteinExistence type="predicted"/>
<dbReference type="OrthoDB" id="9814777at2"/>
<dbReference type="Gene3D" id="2.60.120.620">
    <property type="entry name" value="q2cbj1_9rhob like domain"/>
    <property type="match status" value="1"/>
</dbReference>
<protein>
    <submittedName>
        <fullName evidence="1">Phytanoyl-CoA dioxygenase family protein</fullName>
    </submittedName>
</protein>
<organism evidence="1 2">
    <name type="scientific">Larkinella terrae</name>
    <dbReference type="NCBI Taxonomy" id="2025311"/>
    <lineage>
        <taxon>Bacteria</taxon>
        <taxon>Pseudomonadati</taxon>
        <taxon>Bacteroidota</taxon>
        <taxon>Cytophagia</taxon>
        <taxon>Cytophagales</taxon>
        <taxon>Spirosomataceae</taxon>
        <taxon>Larkinella</taxon>
    </lineage>
</organism>
<dbReference type="Pfam" id="PF05721">
    <property type="entry name" value="PhyH"/>
    <property type="match status" value="1"/>
</dbReference>
<dbReference type="EMBL" id="WJXZ01000014">
    <property type="protein sequence ID" value="MRS64783.1"/>
    <property type="molecule type" value="Genomic_DNA"/>
</dbReference>
<keyword evidence="1" id="KW-0560">Oxidoreductase</keyword>
<dbReference type="PANTHER" id="PTHR20883:SF46">
    <property type="entry name" value="PHYTANOYL-COA HYDROXYLASE"/>
    <property type="match status" value="1"/>
</dbReference>
<name>A0A7K0ESJ4_9BACT</name>
<sequence length="253" mass="28891">MDSEKLRQAFQRDGFVFLPGFLSPGEVNEVNAQLEKLIREVVPTMPPEHAFYEDRADSSTLKQLQTLFSYDLFFHRMMFGSRFEQLATVLLDDTVTGQNMQYFNKPPRIGKPTPAHQDGFYFMLEPNEAMTMWMALEPVDEENGCVRYVRGSHLRGLRPHGRTGVLGFSQGMTDFGTPEDLENEVYFPTQAGDLLVHHSLTIHRADGNSSENRTRKALGFIYYADRAKEDVTRKRAYQAQLAAEQRAKTDPNA</sequence>
<evidence type="ECO:0000313" key="1">
    <source>
        <dbReference type="EMBL" id="MRS64783.1"/>
    </source>
</evidence>
<keyword evidence="1" id="KW-0223">Dioxygenase</keyword>
<dbReference type="AlphaFoldDB" id="A0A7K0ESJ4"/>
<evidence type="ECO:0000313" key="2">
    <source>
        <dbReference type="Proteomes" id="UP000441754"/>
    </source>
</evidence>
<dbReference type="Proteomes" id="UP000441754">
    <property type="component" value="Unassembled WGS sequence"/>
</dbReference>